<evidence type="ECO:0000256" key="4">
    <source>
        <dbReference type="ARBA" id="ARBA00023136"/>
    </source>
</evidence>
<gene>
    <name evidence="9" type="ORF">NAEGRDRAFT_66563</name>
</gene>
<evidence type="ECO:0000259" key="8">
    <source>
        <dbReference type="PROSITE" id="PS50221"/>
    </source>
</evidence>
<evidence type="ECO:0000256" key="3">
    <source>
        <dbReference type="ARBA" id="ARBA00022989"/>
    </source>
</evidence>
<dbReference type="RefSeq" id="XP_002678048.1">
    <property type="nucleotide sequence ID" value="XM_002678002.1"/>
</dbReference>
<keyword evidence="2 6" id="KW-0812">Transmembrane</keyword>
<dbReference type="InterPro" id="IPR057244">
    <property type="entry name" value="GAIN_B"/>
</dbReference>
<dbReference type="KEGG" id="ngr:NAEGRDRAFT_66563"/>
<evidence type="ECO:0000256" key="2">
    <source>
        <dbReference type="ARBA" id="ARBA00022692"/>
    </source>
</evidence>
<evidence type="ECO:0000313" key="9">
    <source>
        <dbReference type="EMBL" id="EFC45304.1"/>
    </source>
</evidence>
<feature type="chain" id="PRO_5003037428" evidence="7">
    <location>
        <begin position="25"/>
        <end position="330"/>
    </location>
</feature>
<keyword evidence="4 6" id="KW-0472">Membrane</keyword>
<dbReference type="PANTHER" id="PTHR45692">
    <property type="entry name" value="G_PROTEIN_RECEP_F2_4 DOMAIN-CONTAINING PROTEIN"/>
    <property type="match status" value="1"/>
</dbReference>
<dbReference type="InterPro" id="IPR046338">
    <property type="entry name" value="GAIN_dom_sf"/>
</dbReference>
<evidence type="ECO:0000256" key="6">
    <source>
        <dbReference type="SAM" id="Phobius"/>
    </source>
</evidence>
<keyword evidence="10" id="KW-1185">Reference proteome</keyword>
<dbReference type="PANTHER" id="PTHR45692:SF1">
    <property type="entry name" value="G-PROTEIN COUPLED RECEPTORS FAMILY 2 PROFILE 2 DOMAIN-CONTAINING PROTEIN"/>
    <property type="match status" value="1"/>
</dbReference>
<evidence type="ECO:0000256" key="5">
    <source>
        <dbReference type="ARBA" id="ARBA00023157"/>
    </source>
</evidence>
<dbReference type="Gene3D" id="2.60.220.50">
    <property type="match status" value="1"/>
</dbReference>
<dbReference type="GO" id="GO:0016020">
    <property type="term" value="C:membrane"/>
    <property type="evidence" value="ECO:0007669"/>
    <property type="project" value="UniProtKB-SubCell"/>
</dbReference>
<evidence type="ECO:0000256" key="1">
    <source>
        <dbReference type="ARBA" id="ARBA00004370"/>
    </source>
</evidence>
<dbReference type="AlphaFoldDB" id="D2VCG5"/>
<dbReference type="InterPro" id="IPR000203">
    <property type="entry name" value="GPS"/>
</dbReference>
<feature type="signal peptide" evidence="7">
    <location>
        <begin position="1"/>
        <end position="24"/>
    </location>
</feature>
<dbReference type="OrthoDB" id="5961629at2759"/>
<feature type="domain" description="GAIN-B" evidence="8">
    <location>
        <begin position="120"/>
        <end position="271"/>
    </location>
</feature>
<feature type="transmembrane region" description="Helical" evidence="6">
    <location>
        <begin position="295"/>
        <end position="324"/>
    </location>
</feature>
<evidence type="ECO:0000313" key="10">
    <source>
        <dbReference type="Proteomes" id="UP000006671"/>
    </source>
</evidence>
<sequence length="330" mass="35448">MIKTLSFILLVLLSLYSIISFIRAQERFINVKYSIKTLIGTGAGIFNLDGLTGLATNINSPIGVFYEESSGDLNFSHTLNNTCVCKDGFYGLDCSLPICLKAENGKCANDTTGVTVENIETSQLSNKSISLSSGNLTESSVVSVSFPSDFSHYISNQTTFSSVSLLTAVSTSGNNLTNSNSAFSIVSNIITISLALTNGKKIPVSNLENPIQISFQKPTSYSGNLTCMYLDELTNEWKSDGVKTVIEPLTVNCLTSHLTSFSVIDINLRKEIGKPKESPSVSNQTISQSQLSQEAIIAISVSIAGSFIVCCVVAIILSAVICLIRRKSKK</sequence>
<dbReference type="EMBL" id="GG738863">
    <property type="protein sequence ID" value="EFC45304.1"/>
    <property type="molecule type" value="Genomic_DNA"/>
</dbReference>
<evidence type="ECO:0000256" key="7">
    <source>
        <dbReference type="SAM" id="SignalP"/>
    </source>
</evidence>
<keyword evidence="3 6" id="KW-1133">Transmembrane helix</keyword>
<name>D2VCG5_NAEGR</name>
<comment type="subcellular location">
    <subcellularLocation>
        <location evidence="1">Membrane</location>
    </subcellularLocation>
</comment>
<dbReference type="Pfam" id="PF01825">
    <property type="entry name" value="GPS"/>
    <property type="match status" value="1"/>
</dbReference>
<accession>D2VCG5</accession>
<keyword evidence="5" id="KW-1015">Disulfide bond</keyword>
<protein>
    <submittedName>
        <fullName evidence="9">Predicted protein</fullName>
    </submittedName>
</protein>
<reference evidence="9 10" key="1">
    <citation type="journal article" date="2010" name="Cell">
        <title>The genome of Naegleria gruberi illuminates early eukaryotic versatility.</title>
        <authorList>
            <person name="Fritz-Laylin L.K."/>
            <person name="Prochnik S.E."/>
            <person name="Ginger M.L."/>
            <person name="Dacks J.B."/>
            <person name="Carpenter M.L."/>
            <person name="Field M.C."/>
            <person name="Kuo A."/>
            <person name="Paredez A."/>
            <person name="Chapman J."/>
            <person name="Pham J."/>
            <person name="Shu S."/>
            <person name="Neupane R."/>
            <person name="Cipriano M."/>
            <person name="Mancuso J."/>
            <person name="Tu H."/>
            <person name="Salamov A."/>
            <person name="Lindquist E."/>
            <person name="Shapiro H."/>
            <person name="Lucas S."/>
            <person name="Grigoriev I.V."/>
            <person name="Cande W.Z."/>
            <person name="Fulton C."/>
            <person name="Rokhsar D.S."/>
            <person name="Dawson S.C."/>
        </authorList>
    </citation>
    <scope>NUCLEOTIDE SEQUENCE [LARGE SCALE GENOMIC DNA]</scope>
    <source>
        <strain evidence="9 10">NEG-M</strain>
    </source>
</reference>
<dbReference type="VEuPathDB" id="AmoebaDB:NAEGRDRAFT_66563"/>
<keyword evidence="7" id="KW-0732">Signal</keyword>
<proteinExistence type="predicted"/>
<organism evidence="10">
    <name type="scientific">Naegleria gruberi</name>
    <name type="common">Amoeba</name>
    <dbReference type="NCBI Taxonomy" id="5762"/>
    <lineage>
        <taxon>Eukaryota</taxon>
        <taxon>Discoba</taxon>
        <taxon>Heterolobosea</taxon>
        <taxon>Tetramitia</taxon>
        <taxon>Eutetramitia</taxon>
        <taxon>Vahlkampfiidae</taxon>
        <taxon>Naegleria</taxon>
    </lineage>
</organism>
<dbReference type="PROSITE" id="PS50221">
    <property type="entry name" value="GAIN_B"/>
    <property type="match status" value="1"/>
</dbReference>
<dbReference type="InParanoid" id="D2VCG5"/>
<dbReference type="GeneID" id="8850416"/>
<dbReference type="Proteomes" id="UP000006671">
    <property type="component" value="Unassembled WGS sequence"/>
</dbReference>